<evidence type="ECO:0000313" key="2">
    <source>
        <dbReference type="EMBL" id="GMN59899.1"/>
    </source>
</evidence>
<evidence type="ECO:0000256" key="1">
    <source>
        <dbReference type="SAM" id="MobiDB-lite"/>
    </source>
</evidence>
<dbReference type="EMBL" id="BTGU01000092">
    <property type="protein sequence ID" value="GMN59899.1"/>
    <property type="molecule type" value="Genomic_DNA"/>
</dbReference>
<gene>
    <name evidence="2" type="ORF">TIFTF001_028995</name>
</gene>
<proteinExistence type="predicted"/>
<accession>A0AA88J0T5</accession>
<name>A0AA88J0T5_FICCA</name>
<reference evidence="2" key="1">
    <citation type="submission" date="2023-07" db="EMBL/GenBank/DDBJ databases">
        <title>draft genome sequence of fig (Ficus carica).</title>
        <authorList>
            <person name="Takahashi T."/>
            <person name="Nishimura K."/>
        </authorList>
    </citation>
    <scope>NUCLEOTIDE SEQUENCE</scope>
</reference>
<dbReference type="AlphaFoldDB" id="A0AA88J0T5"/>
<feature type="compositionally biased region" description="Basic and acidic residues" evidence="1">
    <location>
        <begin position="42"/>
        <end position="70"/>
    </location>
</feature>
<feature type="compositionally biased region" description="Basic and acidic residues" evidence="1">
    <location>
        <begin position="1"/>
        <end position="12"/>
    </location>
</feature>
<evidence type="ECO:0000313" key="3">
    <source>
        <dbReference type="Proteomes" id="UP001187192"/>
    </source>
</evidence>
<dbReference type="Proteomes" id="UP001187192">
    <property type="component" value="Unassembled WGS sequence"/>
</dbReference>
<sequence length="70" mass="7606">MIATRENDENNENRQYSQKQLLSATSQLAAESSGDDNDSESSGDKEVLESSGDDKAFDAKEGVEEAHNIV</sequence>
<protein>
    <submittedName>
        <fullName evidence="2">Uncharacterized protein</fullName>
    </submittedName>
</protein>
<keyword evidence="3" id="KW-1185">Reference proteome</keyword>
<comment type="caution">
    <text evidence="2">The sequence shown here is derived from an EMBL/GenBank/DDBJ whole genome shotgun (WGS) entry which is preliminary data.</text>
</comment>
<feature type="region of interest" description="Disordered" evidence="1">
    <location>
        <begin position="1"/>
        <end position="70"/>
    </location>
</feature>
<feature type="compositionally biased region" description="Polar residues" evidence="1">
    <location>
        <begin position="13"/>
        <end position="30"/>
    </location>
</feature>
<organism evidence="2 3">
    <name type="scientific">Ficus carica</name>
    <name type="common">Common fig</name>
    <dbReference type="NCBI Taxonomy" id="3494"/>
    <lineage>
        <taxon>Eukaryota</taxon>
        <taxon>Viridiplantae</taxon>
        <taxon>Streptophyta</taxon>
        <taxon>Embryophyta</taxon>
        <taxon>Tracheophyta</taxon>
        <taxon>Spermatophyta</taxon>
        <taxon>Magnoliopsida</taxon>
        <taxon>eudicotyledons</taxon>
        <taxon>Gunneridae</taxon>
        <taxon>Pentapetalae</taxon>
        <taxon>rosids</taxon>
        <taxon>fabids</taxon>
        <taxon>Rosales</taxon>
        <taxon>Moraceae</taxon>
        <taxon>Ficeae</taxon>
        <taxon>Ficus</taxon>
    </lineage>
</organism>